<name>A0A3E0H7E7_9PSEU</name>
<dbReference type="OrthoDB" id="3695445at2"/>
<feature type="domain" description="Coenzyme Q-binding protein COQ10 START" evidence="2">
    <location>
        <begin position="10"/>
        <end position="127"/>
    </location>
</feature>
<comment type="caution">
    <text evidence="3">The sequence shown here is derived from an EMBL/GenBank/DDBJ whole genome shotgun (WGS) entry which is preliminary data.</text>
</comment>
<dbReference type="RefSeq" id="WP_116178704.1">
    <property type="nucleotide sequence ID" value="NZ_CP144375.1"/>
</dbReference>
<feature type="region of interest" description="Disordered" evidence="1">
    <location>
        <begin position="144"/>
        <end position="187"/>
    </location>
</feature>
<proteinExistence type="predicted"/>
<evidence type="ECO:0000256" key="1">
    <source>
        <dbReference type="SAM" id="MobiDB-lite"/>
    </source>
</evidence>
<dbReference type="Gene3D" id="3.30.530.20">
    <property type="match status" value="1"/>
</dbReference>
<dbReference type="CDD" id="cd07817">
    <property type="entry name" value="SRPBCC_8"/>
    <property type="match status" value="1"/>
</dbReference>
<dbReference type="InterPro" id="IPR023393">
    <property type="entry name" value="START-like_dom_sf"/>
</dbReference>
<dbReference type="Pfam" id="PF03364">
    <property type="entry name" value="Polyketide_cyc"/>
    <property type="match status" value="1"/>
</dbReference>
<dbReference type="AlphaFoldDB" id="A0A3E0H7E7"/>
<sequence length="187" mass="20713">MTTIEKSIDVNVPVRTAYNQWTQFESFPEFMDGVERVVQVDDTHTHWLTKIGGVTREFDAQIIAQHPDELVAWNTVGGPPHGGVVTFQPIDQATTRVSLAMQYEPGTFTEKAGTALGVVDSRIGGDLKRFKEFIEKRGHETGAWRGEVPMAPPTTPIPQQMPNQPPETDPVLGDMPGVKPEDYRGES</sequence>
<evidence type="ECO:0000313" key="4">
    <source>
        <dbReference type="Proteomes" id="UP000256269"/>
    </source>
</evidence>
<dbReference type="PANTHER" id="PTHR33824">
    <property type="entry name" value="POLYKETIDE CYCLASE/DEHYDRASE AND LIPID TRANSPORT SUPERFAMILY PROTEIN"/>
    <property type="match status" value="1"/>
</dbReference>
<gene>
    <name evidence="3" type="ORF">BCF44_113240</name>
</gene>
<dbReference type="PANTHER" id="PTHR33824:SF7">
    <property type="entry name" value="POLYKETIDE CYCLASE_DEHYDRASE AND LIPID TRANSPORT SUPERFAMILY PROTEIN"/>
    <property type="match status" value="1"/>
</dbReference>
<dbReference type="Proteomes" id="UP000256269">
    <property type="component" value="Unassembled WGS sequence"/>
</dbReference>
<protein>
    <submittedName>
        <fullName evidence="3">Polyketide cyclase/dehydrase/lipid transport protein</fullName>
    </submittedName>
</protein>
<evidence type="ECO:0000313" key="3">
    <source>
        <dbReference type="EMBL" id="REH39385.1"/>
    </source>
</evidence>
<dbReference type="InterPro" id="IPR047137">
    <property type="entry name" value="ORF3"/>
</dbReference>
<keyword evidence="4" id="KW-1185">Reference proteome</keyword>
<dbReference type="SUPFAM" id="SSF55961">
    <property type="entry name" value="Bet v1-like"/>
    <property type="match status" value="1"/>
</dbReference>
<accession>A0A3E0H7E7</accession>
<reference evidence="3 4" key="1">
    <citation type="submission" date="2018-08" db="EMBL/GenBank/DDBJ databases">
        <title>Genomic Encyclopedia of Archaeal and Bacterial Type Strains, Phase II (KMG-II): from individual species to whole genera.</title>
        <authorList>
            <person name="Goeker M."/>
        </authorList>
    </citation>
    <scope>NUCLEOTIDE SEQUENCE [LARGE SCALE GENOMIC DNA]</scope>
    <source>
        <strain evidence="3 4">DSM 45791</strain>
    </source>
</reference>
<organism evidence="3 4">
    <name type="scientific">Kutzneria buriramensis</name>
    <dbReference type="NCBI Taxonomy" id="1045776"/>
    <lineage>
        <taxon>Bacteria</taxon>
        <taxon>Bacillati</taxon>
        <taxon>Actinomycetota</taxon>
        <taxon>Actinomycetes</taxon>
        <taxon>Pseudonocardiales</taxon>
        <taxon>Pseudonocardiaceae</taxon>
        <taxon>Kutzneria</taxon>
    </lineage>
</organism>
<dbReference type="InterPro" id="IPR005031">
    <property type="entry name" value="COQ10_START"/>
</dbReference>
<evidence type="ECO:0000259" key="2">
    <source>
        <dbReference type="Pfam" id="PF03364"/>
    </source>
</evidence>
<dbReference type="EMBL" id="QUNO01000013">
    <property type="protein sequence ID" value="REH39385.1"/>
    <property type="molecule type" value="Genomic_DNA"/>
</dbReference>